<evidence type="ECO:0000259" key="1">
    <source>
        <dbReference type="Pfam" id="PF01261"/>
    </source>
</evidence>
<comment type="caution">
    <text evidence="2">The sequence shown here is derived from an EMBL/GenBank/DDBJ whole genome shotgun (WGS) entry which is preliminary data.</text>
</comment>
<dbReference type="Pfam" id="PF01261">
    <property type="entry name" value="AP_endonuc_2"/>
    <property type="match status" value="1"/>
</dbReference>
<dbReference type="InterPro" id="IPR013022">
    <property type="entry name" value="Xyl_isomerase-like_TIM-brl"/>
</dbReference>
<dbReference type="OrthoDB" id="2543571at2"/>
<accession>A0A229UKV8</accession>
<sequence>MMLGFSIQSPVFLGKLSRSSTHDLIAHYADVELFLDALKSAGVGSIEVRILPRGTDSWAYQELIQMIWSMGLQLTIHGHVAGDHPGRTFGEAYPSMSYVLKHFHNYQDRLMMTLHAFDAKEGTEEVLHSRTVQLLREWTGMVDNESLPIRFALENNRKKASKVDPGDSVDGVLRMANEVDHPAVGICWDMGHYYSNLLKGNGLEAPPEHPIEDLPPLAFLHKGIHTHIHGIGASGTHNPLTAFSSLPLEHYTNELVKAGYDGIFNLELTLDKFNTDLTLSEHVMASVQRLERAVQAATDRKEGKQANVQT</sequence>
<evidence type="ECO:0000313" key="2">
    <source>
        <dbReference type="EMBL" id="OXM84036.1"/>
    </source>
</evidence>
<dbReference type="Gene3D" id="3.20.20.150">
    <property type="entry name" value="Divalent-metal-dependent TIM barrel enzymes"/>
    <property type="match status" value="1"/>
</dbReference>
<dbReference type="RefSeq" id="WP_094017145.1">
    <property type="nucleotide sequence ID" value="NZ_NMQW01000035.1"/>
</dbReference>
<protein>
    <recommendedName>
        <fullName evidence="1">Xylose isomerase-like TIM barrel domain-containing protein</fullName>
    </recommendedName>
</protein>
<proteinExistence type="predicted"/>
<organism evidence="2 3">
    <name type="scientific">Paenibacillus rigui</name>
    <dbReference type="NCBI Taxonomy" id="554312"/>
    <lineage>
        <taxon>Bacteria</taxon>
        <taxon>Bacillati</taxon>
        <taxon>Bacillota</taxon>
        <taxon>Bacilli</taxon>
        <taxon>Bacillales</taxon>
        <taxon>Paenibacillaceae</taxon>
        <taxon>Paenibacillus</taxon>
    </lineage>
</organism>
<evidence type="ECO:0000313" key="3">
    <source>
        <dbReference type="Proteomes" id="UP000215509"/>
    </source>
</evidence>
<gene>
    <name evidence="2" type="ORF">CF651_22585</name>
</gene>
<reference evidence="2 3" key="1">
    <citation type="submission" date="2017-07" db="EMBL/GenBank/DDBJ databases">
        <title>Genome sequencing and assembly of Paenibacillus rigui.</title>
        <authorList>
            <person name="Mayilraj S."/>
        </authorList>
    </citation>
    <scope>NUCLEOTIDE SEQUENCE [LARGE SCALE GENOMIC DNA]</scope>
    <source>
        <strain evidence="2 3">JCM 16352</strain>
    </source>
</reference>
<dbReference type="SUPFAM" id="SSF51658">
    <property type="entry name" value="Xylose isomerase-like"/>
    <property type="match status" value="1"/>
</dbReference>
<feature type="domain" description="Xylose isomerase-like TIM barrel" evidence="1">
    <location>
        <begin position="35"/>
        <end position="272"/>
    </location>
</feature>
<dbReference type="Proteomes" id="UP000215509">
    <property type="component" value="Unassembled WGS sequence"/>
</dbReference>
<dbReference type="AlphaFoldDB" id="A0A229UKV8"/>
<name>A0A229UKV8_9BACL</name>
<dbReference type="InterPro" id="IPR036237">
    <property type="entry name" value="Xyl_isomerase-like_sf"/>
</dbReference>
<keyword evidence="3" id="KW-1185">Reference proteome</keyword>
<dbReference type="EMBL" id="NMQW01000035">
    <property type="protein sequence ID" value="OXM84036.1"/>
    <property type="molecule type" value="Genomic_DNA"/>
</dbReference>